<dbReference type="EMBL" id="JAPEVG010000015">
    <property type="protein sequence ID" value="KAJ8496366.1"/>
    <property type="molecule type" value="Genomic_DNA"/>
</dbReference>
<keyword evidence="2" id="KW-0812">Transmembrane</keyword>
<keyword evidence="4" id="KW-1185">Reference proteome</keyword>
<feature type="transmembrane region" description="Helical" evidence="2">
    <location>
        <begin position="20"/>
        <end position="36"/>
    </location>
</feature>
<evidence type="ECO:0000256" key="2">
    <source>
        <dbReference type="SAM" id="Phobius"/>
    </source>
</evidence>
<gene>
    <name evidence="3" type="ORF">ONZ51_g1158</name>
</gene>
<feature type="compositionally biased region" description="Low complexity" evidence="1">
    <location>
        <begin position="336"/>
        <end position="347"/>
    </location>
</feature>
<proteinExistence type="predicted"/>
<feature type="transmembrane region" description="Helical" evidence="2">
    <location>
        <begin position="171"/>
        <end position="192"/>
    </location>
</feature>
<evidence type="ECO:0000256" key="1">
    <source>
        <dbReference type="SAM" id="MobiDB-lite"/>
    </source>
</evidence>
<dbReference type="Proteomes" id="UP001215151">
    <property type="component" value="Unassembled WGS sequence"/>
</dbReference>
<comment type="caution">
    <text evidence="3">The sequence shown here is derived from an EMBL/GenBank/DDBJ whole genome shotgun (WGS) entry which is preliminary data.</text>
</comment>
<keyword evidence="2" id="KW-0472">Membrane</keyword>
<feature type="transmembrane region" description="Helical" evidence="2">
    <location>
        <begin position="298"/>
        <end position="320"/>
    </location>
</feature>
<name>A0AAD7U4C9_9APHY</name>
<feature type="region of interest" description="Disordered" evidence="1">
    <location>
        <begin position="336"/>
        <end position="373"/>
    </location>
</feature>
<keyword evidence="2" id="KW-1133">Transmembrane helix</keyword>
<organism evidence="3 4">
    <name type="scientific">Trametes cubensis</name>
    <dbReference type="NCBI Taxonomy" id="1111947"/>
    <lineage>
        <taxon>Eukaryota</taxon>
        <taxon>Fungi</taxon>
        <taxon>Dikarya</taxon>
        <taxon>Basidiomycota</taxon>
        <taxon>Agaricomycotina</taxon>
        <taxon>Agaricomycetes</taxon>
        <taxon>Polyporales</taxon>
        <taxon>Polyporaceae</taxon>
        <taxon>Trametes</taxon>
    </lineage>
</organism>
<evidence type="ECO:0000313" key="4">
    <source>
        <dbReference type="Proteomes" id="UP001215151"/>
    </source>
</evidence>
<feature type="transmembrane region" description="Helical" evidence="2">
    <location>
        <begin position="105"/>
        <end position="126"/>
    </location>
</feature>
<dbReference type="AlphaFoldDB" id="A0AAD7U4C9"/>
<feature type="transmembrane region" description="Helical" evidence="2">
    <location>
        <begin position="48"/>
        <end position="68"/>
    </location>
</feature>
<feature type="region of interest" description="Disordered" evidence="1">
    <location>
        <begin position="396"/>
        <end position="420"/>
    </location>
</feature>
<evidence type="ECO:0000313" key="3">
    <source>
        <dbReference type="EMBL" id="KAJ8496366.1"/>
    </source>
</evidence>
<feature type="transmembrane region" description="Helical" evidence="2">
    <location>
        <begin position="212"/>
        <end position="235"/>
    </location>
</feature>
<protein>
    <submittedName>
        <fullName evidence="3">Uncharacterized protein</fullName>
    </submittedName>
</protein>
<feature type="transmembrane region" description="Helical" evidence="2">
    <location>
        <begin position="138"/>
        <end position="165"/>
    </location>
</feature>
<sequence>MKKTVPLDLAAVISTTLEGILYGFSIFMFGVTMYILKENSRRAGREVNYKMLSVSIALLVCSTVHMIIDFIRACRGLVFKRDTFPGGPVAFFGQPSEWTFVAKNAVYTVQTLLGDGILIYRCYMVWQTWLIIALPIGLWVWVGVVGILSVHAVAIVPLGAGTVFLKDVGRWITAFYASTLSTNFFVTILLAYKIWITNRRVSRVRQGSLLPVVRVVADAGVLYSVTLAAALGCFVQKSNGQYVVLDMVSLSRPFSSPSRHQASLSSLPRASLSAPSPLAYCTRRRPTHDRPVTIADAAFAPSLGVLQVCPIISITFYMVIIRIGLAESQRSSELGSAGSGLSSSLSATHYQPPYTNAANGGGRGAGDQRSQAVQMSRLPVQVHITKVCETDVATFENEGDTGSETDRDGKMTGLEVHNIV</sequence>
<reference evidence="3" key="1">
    <citation type="submission" date="2022-11" db="EMBL/GenBank/DDBJ databases">
        <title>Genome Sequence of Cubamyces cubensis.</title>
        <authorList>
            <person name="Buettner E."/>
        </authorList>
    </citation>
    <scope>NUCLEOTIDE SEQUENCE</scope>
    <source>
        <strain evidence="3">MPL-01</strain>
    </source>
</reference>
<accession>A0AAD7U4C9</accession>